<gene>
    <name evidence="6" type="ORF">ACFP85_03090</name>
</gene>
<dbReference type="PANTHER" id="PTHR32347">
    <property type="entry name" value="EFFLUX SYSTEM COMPONENT YKNX-RELATED"/>
    <property type="match status" value="1"/>
</dbReference>
<evidence type="ECO:0000256" key="1">
    <source>
        <dbReference type="ARBA" id="ARBA00004196"/>
    </source>
</evidence>
<dbReference type="RefSeq" id="WP_254426618.1">
    <property type="nucleotide sequence ID" value="NZ_JBHSUS010000001.1"/>
</dbReference>
<sequence>MKYLTLGLAILALTACSDVPEQTVPVYQVTAREFAISVPAFGELEAAEAQKILVPGRTPMMIEWLAEENTSVKKGDVVARFDAEQLLLDSRREELAMLLLDKDMRNKQAEREKQESELDSEEAYVAKEFAFVDRFAIDDLRLYSKLEIIDTLSNRDYLGAKDEYIDWKQESIEQQSQSSLDVLNIQKQGHAAKFQQHQQALSQLEVYAPYDGILQYEKNWRGERPAVGQTVFPGSAVAKIPNLDKMQARVFVLDKDAIGLEKGQPVDIRVQAYPDKHFAGTVSSVSGFSRTIKRGNPIKYFEVVVAIDSQDPLLQAGLKVNATINAKPAGESRVIPLQALFNQRGENFVYVRDGSEFVRQTVSTGNKNLYFVEITAGLDAGDEIALSVPENNQ</sequence>
<accession>A0ABW1XGL1</accession>
<dbReference type="InterPro" id="IPR050465">
    <property type="entry name" value="UPF0194_transport"/>
</dbReference>
<dbReference type="InterPro" id="IPR058649">
    <property type="entry name" value="CzcB_C"/>
</dbReference>
<protein>
    <submittedName>
        <fullName evidence="6">Efflux RND transporter periplasmic adaptor subunit</fullName>
    </submittedName>
</protein>
<dbReference type="Proteomes" id="UP001596364">
    <property type="component" value="Unassembled WGS sequence"/>
</dbReference>
<dbReference type="InterPro" id="IPR058636">
    <property type="entry name" value="Beta-barrel_YknX"/>
</dbReference>
<feature type="domain" description="YknX-like beta-barrel" evidence="5">
    <location>
        <begin position="252"/>
        <end position="324"/>
    </location>
</feature>
<evidence type="ECO:0000256" key="3">
    <source>
        <dbReference type="SAM" id="Coils"/>
    </source>
</evidence>
<keyword evidence="7" id="KW-1185">Reference proteome</keyword>
<evidence type="ECO:0000259" key="4">
    <source>
        <dbReference type="Pfam" id="PF25975"/>
    </source>
</evidence>
<dbReference type="Gene3D" id="2.40.420.20">
    <property type="match status" value="1"/>
</dbReference>
<dbReference type="EMBL" id="JBHSUS010000001">
    <property type="protein sequence ID" value="MFC6439140.1"/>
    <property type="molecule type" value="Genomic_DNA"/>
</dbReference>
<dbReference type="Pfam" id="PF25990">
    <property type="entry name" value="Beta-barrel_YknX"/>
    <property type="match status" value="1"/>
</dbReference>
<evidence type="ECO:0000313" key="7">
    <source>
        <dbReference type="Proteomes" id="UP001596364"/>
    </source>
</evidence>
<proteinExistence type="predicted"/>
<evidence type="ECO:0000313" key="6">
    <source>
        <dbReference type="EMBL" id="MFC6439140.1"/>
    </source>
</evidence>
<keyword evidence="2 3" id="KW-0175">Coiled coil</keyword>
<comment type="subcellular location">
    <subcellularLocation>
        <location evidence="1">Cell envelope</location>
    </subcellularLocation>
</comment>
<name>A0ABW1XGL1_9ALTE</name>
<organism evidence="6 7">
    <name type="scientific">Pseudobowmanella zhangzhouensis</name>
    <dbReference type="NCBI Taxonomy" id="1537679"/>
    <lineage>
        <taxon>Bacteria</taxon>
        <taxon>Pseudomonadati</taxon>
        <taxon>Pseudomonadota</taxon>
        <taxon>Gammaproteobacteria</taxon>
        <taxon>Alteromonadales</taxon>
        <taxon>Alteromonadaceae</taxon>
    </lineage>
</organism>
<feature type="coiled-coil region" evidence="3">
    <location>
        <begin position="97"/>
        <end position="126"/>
    </location>
</feature>
<evidence type="ECO:0000259" key="5">
    <source>
        <dbReference type="Pfam" id="PF25990"/>
    </source>
</evidence>
<feature type="domain" description="CzcB-like C-terminal circularly permuted SH3-like" evidence="4">
    <location>
        <begin position="335"/>
        <end position="385"/>
    </location>
</feature>
<dbReference type="PANTHER" id="PTHR32347:SF23">
    <property type="entry name" value="BLL5650 PROTEIN"/>
    <property type="match status" value="1"/>
</dbReference>
<dbReference type="PROSITE" id="PS51257">
    <property type="entry name" value="PROKAR_LIPOPROTEIN"/>
    <property type="match status" value="1"/>
</dbReference>
<dbReference type="Pfam" id="PF25975">
    <property type="entry name" value="CzcB_C"/>
    <property type="match status" value="1"/>
</dbReference>
<comment type="caution">
    <text evidence="6">The sequence shown here is derived from an EMBL/GenBank/DDBJ whole genome shotgun (WGS) entry which is preliminary data.</text>
</comment>
<dbReference type="Gene3D" id="2.40.30.170">
    <property type="match status" value="1"/>
</dbReference>
<reference evidence="7" key="1">
    <citation type="journal article" date="2019" name="Int. J. Syst. Evol. Microbiol.">
        <title>The Global Catalogue of Microorganisms (GCM) 10K type strain sequencing project: providing services to taxonomists for standard genome sequencing and annotation.</title>
        <authorList>
            <consortium name="The Broad Institute Genomics Platform"/>
            <consortium name="The Broad Institute Genome Sequencing Center for Infectious Disease"/>
            <person name="Wu L."/>
            <person name="Ma J."/>
        </authorList>
    </citation>
    <scope>NUCLEOTIDE SEQUENCE [LARGE SCALE GENOMIC DNA]</scope>
    <source>
        <strain evidence="7">CGMCC 1.16031</strain>
    </source>
</reference>
<evidence type="ECO:0000256" key="2">
    <source>
        <dbReference type="ARBA" id="ARBA00023054"/>
    </source>
</evidence>